<keyword evidence="5 9" id="KW-0547">Nucleotide-binding</keyword>
<dbReference type="Proteomes" id="UP001596114">
    <property type="component" value="Unassembled WGS sequence"/>
</dbReference>
<dbReference type="Pfam" id="PF13671">
    <property type="entry name" value="AAA_33"/>
    <property type="match status" value="1"/>
</dbReference>
<comment type="pathway">
    <text evidence="1">Carbohydrate acid metabolism.</text>
</comment>
<sequence>MAAMVIVVMGVSGSGKSTFGEALAHAEHWDFQDGDELHPAANLDKMREGIPLDDDDRRPWLDRVSAWIADQLQRHRHGVVACSALKRSYRERLRRAGPDVRFVYIRVPHDELQRRLQQRDHFMPASLLESQLRTLEEPAADEDALTLNGIDAPERLLAAVRRWLDGQELPVA</sequence>
<dbReference type="InterPro" id="IPR006001">
    <property type="entry name" value="Therm_gnt_kin"/>
</dbReference>
<keyword evidence="11" id="KW-1185">Reference proteome</keyword>
<dbReference type="InterPro" id="IPR027417">
    <property type="entry name" value="P-loop_NTPase"/>
</dbReference>
<dbReference type="PANTHER" id="PTHR43442">
    <property type="entry name" value="GLUCONOKINASE-RELATED"/>
    <property type="match status" value="1"/>
</dbReference>
<keyword evidence="7 9" id="KW-0067">ATP-binding</keyword>
<evidence type="ECO:0000313" key="10">
    <source>
        <dbReference type="EMBL" id="MFC5527652.1"/>
    </source>
</evidence>
<dbReference type="PANTHER" id="PTHR43442:SF3">
    <property type="entry name" value="GLUCONOKINASE-RELATED"/>
    <property type="match status" value="1"/>
</dbReference>
<evidence type="ECO:0000256" key="5">
    <source>
        <dbReference type="ARBA" id="ARBA00022741"/>
    </source>
</evidence>
<dbReference type="CDD" id="cd02021">
    <property type="entry name" value="GntK"/>
    <property type="match status" value="1"/>
</dbReference>
<evidence type="ECO:0000256" key="7">
    <source>
        <dbReference type="ARBA" id="ARBA00022840"/>
    </source>
</evidence>
<dbReference type="Gene3D" id="3.40.50.300">
    <property type="entry name" value="P-loop containing nucleotide triphosphate hydrolases"/>
    <property type="match status" value="1"/>
</dbReference>
<evidence type="ECO:0000256" key="1">
    <source>
        <dbReference type="ARBA" id="ARBA00004761"/>
    </source>
</evidence>
<evidence type="ECO:0000313" key="11">
    <source>
        <dbReference type="Proteomes" id="UP001596114"/>
    </source>
</evidence>
<evidence type="ECO:0000256" key="2">
    <source>
        <dbReference type="ARBA" id="ARBA00008420"/>
    </source>
</evidence>
<dbReference type="EC" id="2.7.1.12" evidence="3 9"/>
<dbReference type="SUPFAM" id="SSF52540">
    <property type="entry name" value="P-loop containing nucleoside triphosphate hydrolases"/>
    <property type="match status" value="1"/>
</dbReference>
<dbReference type="EMBL" id="JBHSNF010000005">
    <property type="protein sequence ID" value="MFC5527652.1"/>
    <property type="molecule type" value="Genomic_DNA"/>
</dbReference>
<organism evidence="10 11">
    <name type="scientific">Rhodanobacter ginsengisoli</name>
    <dbReference type="NCBI Taxonomy" id="418646"/>
    <lineage>
        <taxon>Bacteria</taxon>
        <taxon>Pseudomonadati</taxon>
        <taxon>Pseudomonadota</taxon>
        <taxon>Gammaproteobacteria</taxon>
        <taxon>Lysobacterales</taxon>
        <taxon>Rhodanobacteraceae</taxon>
        <taxon>Rhodanobacter</taxon>
    </lineage>
</organism>
<evidence type="ECO:0000256" key="8">
    <source>
        <dbReference type="ARBA" id="ARBA00048090"/>
    </source>
</evidence>
<accession>A0ABW0QVR8</accession>
<evidence type="ECO:0000256" key="3">
    <source>
        <dbReference type="ARBA" id="ARBA00012054"/>
    </source>
</evidence>
<reference evidence="11" key="1">
    <citation type="journal article" date="2019" name="Int. J. Syst. Evol. Microbiol.">
        <title>The Global Catalogue of Microorganisms (GCM) 10K type strain sequencing project: providing services to taxonomists for standard genome sequencing and annotation.</title>
        <authorList>
            <consortium name="The Broad Institute Genomics Platform"/>
            <consortium name="The Broad Institute Genome Sequencing Center for Infectious Disease"/>
            <person name="Wu L."/>
            <person name="Ma J."/>
        </authorList>
    </citation>
    <scope>NUCLEOTIDE SEQUENCE [LARGE SCALE GENOMIC DNA]</scope>
    <source>
        <strain evidence="11">CGMCC 1.16619</strain>
    </source>
</reference>
<comment type="similarity">
    <text evidence="2 9">Belongs to the gluconokinase GntK/GntV family.</text>
</comment>
<protein>
    <recommendedName>
        <fullName evidence="3 9">Gluconokinase</fullName>
        <ecNumber evidence="3 9">2.7.1.12</ecNumber>
    </recommendedName>
</protein>
<name>A0ABW0QVR8_9GAMM</name>
<dbReference type="NCBIfam" id="TIGR01313">
    <property type="entry name" value="therm_gnt_kin"/>
    <property type="match status" value="1"/>
</dbReference>
<keyword evidence="6 9" id="KW-0418">Kinase</keyword>
<comment type="catalytic activity">
    <reaction evidence="8 9">
        <text>D-gluconate + ATP = 6-phospho-D-gluconate + ADP + H(+)</text>
        <dbReference type="Rhea" id="RHEA:19433"/>
        <dbReference type="ChEBI" id="CHEBI:15378"/>
        <dbReference type="ChEBI" id="CHEBI:18391"/>
        <dbReference type="ChEBI" id="CHEBI:30616"/>
        <dbReference type="ChEBI" id="CHEBI:58759"/>
        <dbReference type="ChEBI" id="CHEBI:456216"/>
        <dbReference type="EC" id="2.7.1.12"/>
    </reaction>
</comment>
<keyword evidence="4 9" id="KW-0808">Transferase</keyword>
<evidence type="ECO:0000256" key="9">
    <source>
        <dbReference type="RuleBase" id="RU363066"/>
    </source>
</evidence>
<proteinExistence type="inferred from homology"/>
<comment type="caution">
    <text evidence="10">The sequence shown here is derived from an EMBL/GenBank/DDBJ whole genome shotgun (WGS) entry which is preliminary data.</text>
</comment>
<evidence type="ECO:0000256" key="6">
    <source>
        <dbReference type="ARBA" id="ARBA00022777"/>
    </source>
</evidence>
<evidence type="ECO:0000256" key="4">
    <source>
        <dbReference type="ARBA" id="ARBA00022679"/>
    </source>
</evidence>
<gene>
    <name evidence="10" type="ORF">ACFPPA_18055</name>
</gene>
<dbReference type="RefSeq" id="WP_377322462.1">
    <property type="nucleotide sequence ID" value="NZ_JBHSNF010000005.1"/>
</dbReference>